<evidence type="ECO:0000313" key="4">
    <source>
        <dbReference type="EMBL" id="KAJ8373088.1"/>
    </source>
</evidence>
<evidence type="ECO:0000256" key="3">
    <source>
        <dbReference type="SAM" id="MobiDB-lite"/>
    </source>
</evidence>
<dbReference type="EMBL" id="JAINUG010000374">
    <property type="protein sequence ID" value="KAJ8373088.1"/>
    <property type="molecule type" value="Genomic_DNA"/>
</dbReference>
<dbReference type="GO" id="GO:0014069">
    <property type="term" value="C:postsynaptic density"/>
    <property type="evidence" value="ECO:0007669"/>
    <property type="project" value="TreeGrafter"/>
</dbReference>
<evidence type="ECO:0000256" key="1">
    <source>
        <dbReference type="ARBA" id="ARBA00007343"/>
    </source>
</evidence>
<feature type="compositionally biased region" description="Low complexity" evidence="3">
    <location>
        <begin position="1"/>
        <end position="15"/>
    </location>
</feature>
<reference evidence="4" key="1">
    <citation type="journal article" date="2023" name="Science">
        <title>Genome structures resolve the early diversification of teleost fishes.</title>
        <authorList>
            <person name="Parey E."/>
            <person name="Louis A."/>
            <person name="Montfort J."/>
            <person name="Bouchez O."/>
            <person name="Roques C."/>
            <person name="Iampietro C."/>
            <person name="Lluch J."/>
            <person name="Castinel A."/>
            <person name="Donnadieu C."/>
            <person name="Desvignes T."/>
            <person name="Floi Bucao C."/>
            <person name="Jouanno E."/>
            <person name="Wen M."/>
            <person name="Mejri S."/>
            <person name="Dirks R."/>
            <person name="Jansen H."/>
            <person name="Henkel C."/>
            <person name="Chen W.J."/>
            <person name="Zahm M."/>
            <person name="Cabau C."/>
            <person name="Klopp C."/>
            <person name="Thompson A.W."/>
            <person name="Robinson-Rechavi M."/>
            <person name="Braasch I."/>
            <person name="Lecointre G."/>
            <person name="Bobe J."/>
            <person name="Postlethwait J.H."/>
            <person name="Berthelot C."/>
            <person name="Roest Crollius H."/>
            <person name="Guiguen Y."/>
        </authorList>
    </citation>
    <scope>NUCLEOTIDE SEQUENCE</scope>
    <source>
        <strain evidence="4">NC1722</strain>
    </source>
</reference>
<keyword evidence="2" id="KW-0675">Receptor</keyword>
<proteinExistence type="inferred from homology"/>
<dbReference type="PANTHER" id="PTHR45930:SF3">
    <property type="entry name" value="ADHESION G PROTEIN-COUPLED RECEPTOR A1"/>
    <property type="match status" value="1"/>
</dbReference>
<dbReference type="GO" id="GO:0007166">
    <property type="term" value="P:cell surface receptor signaling pathway"/>
    <property type="evidence" value="ECO:0007669"/>
    <property type="project" value="TreeGrafter"/>
</dbReference>
<evidence type="ECO:0000313" key="5">
    <source>
        <dbReference type="Proteomes" id="UP001221898"/>
    </source>
</evidence>
<protein>
    <submittedName>
        <fullName evidence="4">Uncharacterized protein</fullName>
    </submittedName>
</protein>
<gene>
    <name evidence="4" type="ORF">AAFF_G00271430</name>
</gene>
<dbReference type="AlphaFoldDB" id="A0AAD7RB11"/>
<keyword evidence="5" id="KW-1185">Reference proteome</keyword>
<dbReference type="Proteomes" id="UP001221898">
    <property type="component" value="Unassembled WGS sequence"/>
</dbReference>
<dbReference type="InterPro" id="IPR051963">
    <property type="entry name" value="Adhesion_GPCR_A"/>
</dbReference>
<sequence>MASSSMDSSVPSSHLDSPHSAHEGHACHGAFQGHGACHGELQELECHHHACCSKATSLASVCQPESATPFGCSKTVVEDTPLHIEMDPCGPSHSLLQDPTNQNRTLSSSLQEDFLYGSDSTGNIRTGPWKNETTV</sequence>
<dbReference type="GO" id="GO:0005886">
    <property type="term" value="C:plasma membrane"/>
    <property type="evidence" value="ECO:0007669"/>
    <property type="project" value="TreeGrafter"/>
</dbReference>
<comment type="similarity">
    <text evidence="1">Belongs to the G-protein coupled receptor 2 family. Adhesion G-protein coupled receptor (ADGR) subfamily.</text>
</comment>
<dbReference type="PANTHER" id="PTHR45930">
    <property type="entry name" value="G-PROTEIN COUPLED RECEPTOR 124-LIKE PROTEIN"/>
    <property type="match status" value="1"/>
</dbReference>
<dbReference type="GO" id="GO:0098978">
    <property type="term" value="C:glutamatergic synapse"/>
    <property type="evidence" value="ECO:0007669"/>
    <property type="project" value="TreeGrafter"/>
</dbReference>
<name>A0AAD7RB11_9TELE</name>
<evidence type="ECO:0000256" key="2">
    <source>
        <dbReference type="ARBA" id="ARBA00023170"/>
    </source>
</evidence>
<feature type="region of interest" description="Disordered" evidence="3">
    <location>
        <begin position="1"/>
        <end position="23"/>
    </location>
</feature>
<organism evidence="4 5">
    <name type="scientific">Aldrovandia affinis</name>
    <dbReference type="NCBI Taxonomy" id="143900"/>
    <lineage>
        <taxon>Eukaryota</taxon>
        <taxon>Metazoa</taxon>
        <taxon>Chordata</taxon>
        <taxon>Craniata</taxon>
        <taxon>Vertebrata</taxon>
        <taxon>Euteleostomi</taxon>
        <taxon>Actinopterygii</taxon>
        <taxon>Neopterygii</taxon>
        <taxon>Teleostei</taxon>
        <taxon>Notacanthiformes</taxon>
        <taxon>Halosauridae</taxon>
        <taxon>Aldrovandia</taxon>
    </lineage>
</organism>
<accession>A0AAD7RB11</accession>
<comment type="caution">
    <text evidence="4">The sequence shown here is derived from an EMBL/GenBank/DDBJ whole genome shotgun (WGS) entry which is preliminary data.</text>
</comment>